<evidence type="ECO:0000313" key="1">
    <source>
        <dbReference type="EMBL" id="MCB5198583.1"/>
    </source>
</evidence>
<proteinExistence type="predicted"/>
<comment type="caution">
    <text evidence="1">The sequence shown here is derived from an EMBL/GenBank/DDBJ whole genome shotgun (WGS) entry which is preliminary data.</text>
</comment>
<sequence>MAANPETEHRRLSILRHLERSSDYTSNASILIDVVNGVGVSTTEDQMRAALAWLADAELIEITDHGHVVIATATVRGAEVALGRSVHPGVKRPTARR</sequence>
<dbReference type="EMBL" id="JAJATZ010000002">
    <property type="protein sequence ID" value="MCB5198583.1"/>
    <property type="molecule type" value="Genomic_DNA"/>
</dbReference>
<name>A0ABS8BS87_9RHOB</name>
<protein>
    <recommendedName>
        <fullName evidence="3">ArsR family transcriptional regulator</fullName>
    </recommendedName>
</protein>
<reference evidence="1" key="1">
    <citation type="submission" date="2021-10" db="EMBL/GenBank/DDBJ databases">
        <title>Loktanella gaetbuli sp. nov., isolated from a tidal flat.</title>
        <authorList>
            <person name="Park S."/>
            <person name="Yoon J.-H."/>
        </authorList>
    </citation>
    <scope>NUCLEOTIDE SEQUENCE</scope>
    <source>
        <strain evidence="1">TSTF-M6</strain>
    </source>
</reference>
<gene>
    <name evidence="1" type="ORF">LGQ03_04970</name>
</gene>
<evidence type="ECO:0008006" key="3">
    <source>
        <dbReference type="Google" id="ProtNLM"/>
    </source>
</evidence>
<organism evidence="1 2">
    <name type="scientific">Loktanella gaetbuli</name>
    <dbReference type="NCBI Taxonomy" id="2881335"/>
    <lineage>
        <taxon>Bacteria</taxon>
        <taxon>Pseudomonadati</taxon>
        <taxon>Pseudomonadota</taxon>
        <taxon>Alphaproteobacteria</taxon>
        <taxon>Rhodobacterales</taxon>
        <taxon>Roseobacteraceae</taxon>
        <taxon>Loktanella</taxon>
    </lineage>
</organism>
<dbReference type="RefSeq" id="WP_226747497.1">
    <property type="nucleotide sequence ID" value="NZ_JAJATZ010000002.1"/>
</dbReference>
<dbReference type="Proteomes" id="UP001138961">
    <property type="component" value="Unassembled WGS sequence"/>
</dbReference>
<accession>A0ABS8BS87</accession>
<evidence type="ECO:0000313" key="2">
    <source>
        <dbReference type="Proteomes" id="UP001138961"/>
    </source>
</evidence>
<keyword evidence="2" id="KW-1185">Reference proteome</keyword>